<dbReference type="Pfam" id="PF05681">
    <property type="entry name" value="Fumerase"/>
    <property type="match status" value="1"/>
</dbReference>
<evidence type="ECO:0000256" key="4">
    <source>
        <dbReference type="ARBA" id="ARBA00022723"/>
    </source>
</evidence>
<keyword evidence="4" id="KW-0479">Metal-binding</keyword>
<dbReference type="InterPro" id="IPR004647">
    <property type="entry name" value="Fe-S_hydro-lyase_TtdB-typ_cat"/>
</dbReference>
<dbReference type="EMBL" id="JACHYA010000001">
    <property type="protein sequence ID" value="MBB3170845.1"/>
    <property type="molecule type" value="Genomic_DNA"/>
</dbReference>
<protein>
    <submittedName>
        <fullName evidence="10">Tartrate/fumarate subfamily iron-sulfur-dependent hydro-lyase alpha chain/tartrate/fumarate subfamily iron-sulfur-dependent hydro-lyase beta chain</fullName>
    </submittedName>
</protein>
<dbReference type="NCBIfam" id="TIGR00722">
    <property type="entry name" value="ttdA_fumA_fumB"/>
    <property type="match status" value="1"/>
</dbReference>
<name>A0A7W5D293_9ACTN</name>
<dbReference type="Proteomes" id="UP000530850">
    <property type="component" value="Unassembled WGS sequence"/>
</dbReference>
<gene>
    <name evidence="10" type="ORF">FHR31_000625</name>
</gene>
<evidence type="ECO:0000313" key="11">
    <source>
        <dbReference type="Proteomes" id="UP000530850"/>
    </source>
</evidence>
<dbReference type="AlphaFoldDB" id="A0A7W5D293"/>
<evidence type="ECO:0000256" key="1">
    <source>
        <dbReference type="ARBA" id="ARBA00000929"/>
    </source>
</evidence>
<keyword evidence="5" id="KW-0408">Iron</keyword>
<dbReference type="GeneID" id="93357754"/>
<dbReference type="Pfam" id="PF05683">
    <property type="entry name" value="Fumerase_C"/>
    <property type="match status" value="1"/>
</dbReference>
<evidence type="ECO:0000313" key="10">
    <source>
        <dbReference type="EMBL" id="MBB3170845.1"/>
    </source>
</evidence>
<dbReference type="InterPro" id="IPR004646">
    <property type="entry name" value="Fe-S_hydro-lyase_TtdA-typ_cat"/>
</dbReference>
<comment type="similarity">
    <text evidence="2">Belongs to the class-I fumarase family.</text>
</comment>
<dbReference type="InterPro" id="IPR051208">
    <property type="entry name" value="Class-I_Fumarase/Tartrate_DH"/>
</dbReference>
<feature type="domain" description="Fe-S hydro-lyase tartrate dehydratase alpha-type catalytic" evidence="8">
    <location>
        <begin position="12"/>
        <end position="279"/>
    </location>
</feature>
<reference evidence="10 11" key="1">
    <citation type="submission" date="2020-08" db="EMBL/GenBank/DDBJ databases">
        <title>Sequencing the genomes of 1000 actinobacteria strains.</title>
        <authorList>
            <person name="Klenk H.-P."/>
        </authorList>
    </citation>
    <scope>NUCLEOTIDE SEQUENCE [LARGE SCALE GENOMIC DNA]</scope>
    <source>
        <strain evidence="10 11">DSM 22242</strain>
    </source>
</reference>
<evidence type="ECO:0000256" key="7">
    <source>
        <dbReference type="ARBA" id="ARBA00023239"/>
    </source>
</evidence>
<dbReference type="NCBIfam" id="NF004885">
    <property type="entry name" value="PRK06246.1"/>
    <property type="match status" value="1"/>
</dbReference>
<evidence type="ECO:0000256" key="6">
    <source>
        <dbReference type="ARBA" id="ARBA00023014"/>
    </source>
</evidence>
<dbReference type="SUPFAM" id="SSF117457">
    <property type="entry name" value="FumA C-terminal domain-like"/>
    <property type="match status" value="1"/>
</dbReference>
<proteinExistence type="inferred from homology"/>
<dbReference type="GO" id="GO:0004333">
    <property type="term" value="F:fumarate hydratase activity"/>
    <property type="evidence" value="ECO:0007669"/>
    <property type="project" value="UniProtKB-EC"/>
</dbReference>
<evidence type="ECO:0000259" key="9">
    <source>
        <dbReference type="Pfam" id="PF05683"/>
    </source>
</evidence>
<comment type="catalytic activity">
    <reaction evidence="1">
        <text>(S)-malate = fumarate + H2O</text>
        <dbReference type="Rhea" id="RHEA:12460"/>
        <dbReference type="ChEBI" id="CHEBI:15377"/>
        <dbReference type="ChEBI" id="CHEBI:15589"/>
        <dbReference type="ChEBI" id="CHEBI:29806"/>
        <dbReference type="EC" id="4.2.1.2"/>
    </reaction>
</comment>
<dbReference type="PANTHER" id="PTHR30389:SF17">
    <property type="entry name" value="L(+)-TARTRATE DEHYDRATASE SUBUNIT ALPHA-RELATED"/>
    <property type="match status" value="1"/>
</dbReference>
<dbReference type="NCBIfam" id="TIGR00723">
    <property type="entry name" value="ttdB_fumA_fumB"/>
    <property type="match status" value="1"/>
</dbReference>
<evidence type="ECO:0000256" key="5">
    <source>
        <dbReference type="ARBA" id="ARBA00023004"/>
    </source>
</evidence>
<evidence type="ECO:0000256" key="3">
    <source>
        <dbReference type="ARBA" id="ARBA00022485"/>
    </source>
</evidence>
<organism evidence="10 11">
    <name type="scientific">Parvibacter caecicola</name>
    <dbReference type="NCBI Taxonomy" id="747645"/>
    <lineage>
        <taxon>Bacteria</taxon>
        <taxon>Bacillati</taxon>
        <taxon>Actinomycetota</taxon>
        <taxon>Coriobacteriia</taxon>
        <taxon>Coriobacteriales</taxon>
        <taxon>Coriobacteriaceae</taxon>
        <taxon>Parvibacter</taxon>
    </lineage>
</organism>
<dbReference type="GO" id="GO:0046872">
    <property type="term" value="F:metal ion binding"/>
    <property type="evidence" value="ECO:0007669"/>
    <property type="project" value="UniProtKB-KW"/>
</dbReference>
<feature type="domain" description="Fe-S hydro-lyase tartrate dehydratase beta-type catalytic" evidence="9">
    <location>
        <begin position="359"/>
        <end position="533"/>
    </location>
</feature>
<accession>A0A7W5D293</accession>
<evidence type="ECO:0000259" key="8">
    <source>
        <dbReference type="Pfam" id="PF05681"/>
    </source>
</evidence>
<dbReference type="Gene3D" id="3.20.130.10">
    <property type="entry name" value="Fe-S hydro-lyase, tartrate dehydratase beta-type, catalytic domain"/>
    <property type="match status" value="1"/>
</dbReference>
<keyword evidence="3" id="KW-0004">4Fe-4S</keyword>
<dbReference type="PANTHER" id="PTHR30389">
    <property type="entry name" value="FUMARATE HYDRATASE-RELATED"/>
    <property type="match status" value="1"/>
</dbReference>
<keyword evidence="6" id="KW-0411">Iron-sulfur</keyword>
<dbReference type="GO" id="GO:0051539">
    <property type="term" value="F:4 iron, 4 sulfur cluster binding"/>
    <property type="evidence" value="ECO:0007669"/>
    <property type="project" value="UniProtKB-KW"/>
</dbReference>
<dbReference type="RefSeq" id="WP_170155484.1">
    <property type="nucleotide sequence ID" value="NZ_CANSOV010000044.1"/>
</dbReference>
<dbReference type="InterPro" id="IPR036660">
    <property type="entry name" value="Fe-S_hydroAse_TtdB_cat_sf"/>
</dbReference>
<sequence>METIITKETVARAVEAAIDRCACQLRPDMLRALEEARAGAGSPREGRVLDTLRENTAIAAGDRVPLCQDTGTVWVCLEVGQQLTVPGDVFSLVDSAVARAYEGGRLRMSVLRDALFNRTNTADNTPAFCELKLVPGASATVHVLLKGGGSDNASRVVMLPPGAGQEGVRRVVLDCVREKAANACPPLVVGVGVGATFDKVAGLAKHALLREVGSEAPRLEAAAFEKSLLEEVNALGIGPAALGGSPTAVAVHLETAPCHIAALPVAVNMGCSAMRSASVMLVEDGRALTDAEVAAQLEAAFAAGAAPTETACRTLAPAASAAPSGNAADASIAGRADVASETGAISASPADATAEEGAAPRRLQLPLSKEDLASLSAGDEVLLSGPVYTMRDAGHSRALAHLEETGRLPFGLEGQTLFYAGPTPAAAGRPLGSVGPTTASRMDFATPALMEAGIVASIGKGKRAPEVADACKATGGVYFCTIGGAAALLAKHVTKSELIGWEDLGTEALRHLELEDFPAFVATDPHGRDLYREVEGDETKGRP</sequence>
<keyword evidence="7 10" id="KW-0456">Lyase</keyword>
<evidence type="ECO:0000256" key="2">
    <source>
        <dbReference type="ARBA" id="ARBA00008876"/>
    </source>
</evidence>
<comment type="caution">
    <text evidence="10">The sequence shown here is derived from an EMBL/GenBank/DDBJ whole genome shotgun (WGS) entry which is preliminary data.</text>
</comment>